<proteinExistence type="predicted"/>
<protein>
    <submittedName>
        <fullName evidence="1">Uncharacterized protein</fullName>
    </submittedName>
</protein>
<accession>A0ACB7TGG2</accession>
<evidence type="ECO:0000313" key="2">
    <source>
        <dbReference type="Proteomes" id="UP000821845"/>
    </source>
</evidence>
<organism evidence="1 2">
    <name type="scientific">Hyalomma asiaticum</name>
    <name type="common">Tick</name>
    <dbReference type="NCBI Taxonomy" id="266040"/>
    <lineage>
        <taxon>Eukaryota</taxon>
        <taxon>Metazoa</taxon>
        <taxon>Ecdysozoa</taxon>
        <taxon>Arthropoda</taxon>
        <taxon>Chelicerata</taxon>
        <taxon>Arachnida</taxon>
        <taxon>Acari</taxon>
        <taxon>Parasitiformes</taxon>
        <taxon>Ixodida</taxon>
        <taxon>Ixodoidea</taxon>
        <taxon>Ixodidae</taxon>
        <taxon>Hyalomminae</taxon>
        <taxon>Hyalomma</taxon>
    </lineage>
</organism>
<dbReference type="EMBL" id="CM023481">
    <property type="protein sequence ID" value="KAH6946115.1"/>
    <property type="molecule type" value="Genomic_DNA"/>
</dbReference>
<gene>
    <name evidence="1" type="ORF">HPB50_011748</name>
</gene>
<comment type="caution">
    <text evidence="1">The sequence shown here is derived from an EMBL/GenBank/DDBJ whole genome shotgun (WGS) entry which is preliminary data.</text>
</comment>
<evidence type="ECO:0000313" key="1">
    <source>
        <dbReference type="EMBL" id="KAH6946115.1"/>
    </source>
</evidence>
<name>A0ACB7TGG2_HYAAI</name>
<sequence>MMHVMLVAACLFLLFIHTTTGYSYEEKDFHCHGTILPATSVCDGTRDCTAPDDVPNDESPDICAPSSYLGLEASLEIHNVTSTSALLSWTMTAAHDPEDSLMLAGYFLTGKSEPHSFQNVISGQLLSHHAQWLKPWTNYTLILRPFYTETGRPHRQYKVGKAASAQVRTLSTQPEAPSLVTVLSAQQRNVVLNIVGPSSWNSAPVGFSLHWQATSESRGQRGILEAPLTADWTPQENALNVTLPLQGGIDYTISVRAIGKDSSGAIVRGPDVEVDVGVTLDSYDISAYPINSSKAIISWRISEGADFYVGHRDLTYETTLEINGTGKVPSRNSIVIDDLQSWKRYVVTVQGCNESSCSDAVHTTFDTLPEDFPSPTLTNVAATSNSSFEIDWTFPQHDIRLYDGFRVLYCLNDQEPCFVLRTKKNNVTVRGLAHNSTFEIYVQAQWTSYDGRSLLGPVATASITTWSDVPVLRAKHAANMQESYSCVIQWTCANSSIDYLQELSQHGGNGHQEDLERMSKKDKESVYDVRPVAYPGLARALRVQLSRSEAYVEVPQRQADYQEPVEERKSPLKQNRRDFSPSYRRVEDCRILVLHQYKTRADDYWNTCDNSANCDVTFFRERTATFASGYIRFGHEAQYGYNEVFVRACNSYGCGPESSVAVSADVIAGRAGIARNKCELERVRHLPWPPRWSAAVRCRSQSRRPRACESAAWCGR</sequence>
<reference evidence="1" key="1">
    <citation type="submission" date="2020-05" db="EMBL/GenBank/DDBJ databases">
        <title>Large-scale comparative analyses of tick genomes elucidate their genetic diversity and vector capacities.</title>
        <authorList>
            <person name="Jia N."/>
            <person name="Wang J."/>
            <person name="Shi W."/>
            <person name="Du L."/>
            <person name="Sun Y."/>
            <person name="Zhan W."/>
            <person name="Jiang J."/>
            <person name="Wang Q."/>
            <person name="Zhang B."/>
            <person name="Ji P."/>
            <person name="Sakyi L.B."/>
            <person name="Cui X."/>
            <person name="Yuan T."/>
            <person name="Jiang B."/>
            <person name="Yang W."/>
            <person name="Lam T.T.-Y."/>
            <person name="Chang Q."/>
            <person name="Ding S."/>
            <person name="Wang X."/>
            <person name="Zhu J."/>
            <person name="Ruan X."/>
            <person name="Zhao L."/>
            <person name="Wei J."/>
            <person name="Que T."/>
            <person name="Du C."/>
            <person name="Cheng J."/>
            <person name="Dai P."/>
            <person name="Han X."/>
            <person name="Huang E."/>
            <person name="Gao Y."/>
            <person name="Liu J."/>
            <person name="Shao H."/>
            <person name="Ye R."/>
            <person name="Li L."/>
            <person name="Wei W."/>
            <person name="Wang X."/>
            <person name="Wang C."/>
            <person name="Yang T."/>
            <person name="Huo Q."/>
            <person name="Li W."/>
            <person name="Guo W."/>
            <person name="Chen H."/>
            <person name="Zhou L."/>
            <person name="Ni X."/>
            <person name="Tian J."/>
            <person name="Zhou Y."/>
            <person name="Sheng Y."/>
            <person name="Liu T."/>
            <person name="Pan Y."/>
            <person name="Xia L."/>
            <person name="Li J."/>
            <person name="Zhao F."/>
            <person name="Cao W."/>
        </authorList>
    </citation>
    <scope>NUCLEOTIDE SEQUENCE</scope>
    <source>
        <strain evidence="1">Hyas-2018</strain>
    </source>
</reference>
<dbReference type="Proteomes" id="UP000821845">
    <property type="component" value="Chromosome 1"/>
</dbReference>
<keyword evidence="2" id="KW-1185">Reference proteome</keyword>